<keyword evidence="1" id="KW-1133">Transmembrane helix</keyword>
<evidence type="ECO:0000256" key="2">
    <source>
        <dbReference type="SAM" id="SignalP"/>
    </source>
</evidence>
<feature type="chain" id="PRO_5009581941" evidence="2">
    <location>
        <begin position="26"/>
        <end position="412"/>
    </location>
</feature>
<feature type="transmembrane region" description="Helical" evidence="1">
    <location>
        <begin position="355"/>
        <end position="376"/>
    </location>
</feature>
<proteinExistence type="predicted"/>
<reference evidence="3 4" key="1">
    <citation type="journal article" date="2016" name="Nat. Commun.">
        <title>Thousands of microbial genomes shed light on interconnected biogeochemical processes in an aquifer system.</title>
        <authorList>
            <person name="Anantharaman K."/>
            <person name="Brown C.T."/>
            <person name="Hug L.A."/>
            <person name="Sharon I."/>
            <person name="Castelle C.J."/>
            <person name="Probst A.J."/>
            <person name="Thomas B.C."/>
            <person name="Singh A."/>
            <person name="Wilkins M.J."/>
            <person name="Karaoz U."/>
            <person name="Brodie E.L."/>
            <person name="Williams K.H."/>
            <person name="Hubbard S.S."/>
            <person name="Banfield J.F."/>
        </authorList>
    </citation>
    <scope>NUCLEOTIDE SEQUENCE [LARGE SCALE GENOMIC DNA]</scope>
</reference>
<gene>
    <name evidence="3" type="ORF">A3B74_00730</name>
</gene>
<dbReference type="AlphaFoldDB" id="A0A1G2AR17"/>
<organism evidence="3 4">
    <name type="scientific">Candidatus Kerfeldbacteria bacterium RIFCSPHIGHO2_02_FULL_42_14</name>
    <dbReference type="NCBI Taxonomy" id="1798540"/>
    <lineage>
        <taxon>Bacteria</taxon>
        <taxon>Candidatus Kerfeldiibacteriota</taxon>
    </lineage>
</organism>
<protein>
    <submittedName>
        <fullName evidence="3">Uncharacterized protein</fullName>
    </submittedName>
</protein>
<name>A0A1G2AR17_9BACT</name>
<evidence type="ECO:0000256" key="1">
    <source>
        <dbReference type="SAM" id="Phobius"/>
    </source>
</evidence>
<keyword evidence="1" id="KW-0472">Membrane</keyword>
<comment type="caution">
    <text evidence="3">The sequence shown here is derived from an EMBL/GenBank/DDBJ whole genome shotgun (WGS) entry which is preliminary data.</text>
</comment>
<dbReference type="Proteomes" id="UP000177165">
    <property type="component" value="Unassembled WGS sequence"/>
</dbReference>
<evidence type="ECO:0000313" key="3">
    <source>
        <dbReference type="EMBL" id="OGY79354.1"/>
    </source>
</evidence>
<sequence>MAQIYKKIILPLIFAVAFFLFPADAAFAQEANRTWCAARVLFQDKVLQRVYDAFIQDSWPSWYAHSGRELGAFVSTCDQPHRLVIGLSEVSDPLPNFYYSAFLYMHISPTGHVPRKEASEIVILGKQTPDVLLQVASMPRVAEYLTKMYPTRGIVVANAPKLSGEPIPEGFSGLTFDLFQSYIPSAQDEVKTYLAYDWQNGTLWYRLPLDKKWEEFPEVDNVTVQYTQAAAAISEGCTVRFTENDFIFGKLSIQSQAQFILTSTLPDCPPEFEVTMNLEELAALAHKETTTQPVDKRPLTATFEGTPIESPLHPFFRDFIVSVPVSHTILTADLLTVPQGLLTVGRLHSILFQHFLNILALMLFAVGILLFALVLYARLIYPSSLLAPTVSSKKSLQKTDASVDHHSASSSS</sequence>
<feature type="signal peptide" evidence="2">
    <location>
        <begin position="1"/>
        <end position="25"/>
    </location>
</feature>
<dbReference type="STRING" id="1798540.A3B74_00730"/>
<keyword evidence="1" id="KW-0812">Transmembrane</keyword>
<dbReference type="EMBL" id="MHKB01000009">
    <property type="protein sequence ID" value="OGY79354.1"/>
    <property type="molecule type" value="Genomic_DNA"/>
</dbReference>
<evidence type="ECO:0000313" key="4">
    <source>
        <dbReference type="Proteomes" id="UP000177165"/>
    </source>
</evidence>
<keyword evidence="2" id="KW-0732">Signal</keyword>
<accession>A0A1G2AR17</accession>